<dbReference type="Gene3D" id="3.40.30.20">
    <property type="match status" value="1"/>
</dbReference>
<dbReference type="Pfam" id="PF07976">
    <property type="entry name" value="Phe_hydrox_dim"/>
    <property type="match status" value="1"/>
</dbReference>
<reference evidence="3" key="1">
    <citation type="journal article" date="2018" name="Genome Biol. Evol.">
        <title>Genomics and development of Lentinus tigrinus, a white-rot wood-decaying mushroom with dimorphic fruiting bodies.</title>
        <authorList>
            <person name="Wu B."/>
            <person name="Xu Z."/>
            <person name="Knudson A."/>
            <person name="Carlson A."/>
            <person name="Chen N."/>
            <person name="Kovaka S."/>
            <person name="LaButti K."/>
            <person name="Lipzen A."/>
            <person name="Pennachio C."/>
            <person name="Riley R."/>
            <person name="Schakwitz W."/>
            <person name="Umezawa K."/>
            <person name="Ohm R.A."/>
            <person name="Grigoriev I.V."/>
            <person name="Nagy L.G."/>
            <person name="Gibbons J."/>
            <person name="Hibbett D."/>
        </authorList>
    </citation>
    <scope>NUCLEOTIDE SEQUENCE [LARGE SCALE GENOMIC DNA]</scope>
    <source>
        <strain evidence="3">ALCF2SS1-6</strain>
    </source>
</reference>
<evidence type="ECO:0000256" key="1">
    <source>
        <dbReference type="ARBA" id="ARBA00023002"/>
    </source>
</evidence>
<evidence type="ECO:0000313" key="3">
    <source>
        <dbReference type="EMBL" id="RPD57176.1"/>
    </source>
</evidence>
<evidence type="ECO:0000259" key="2">
    <source>
        <dbReference type="Pfam" id="PF07976"/>
    </source>
</evidence>
<dbReference type="CDD" id="cd02979">
    <property type="entry name" value="PHOX_C"/>
    <property type="match status" value="1"/>
</dbReference>
<organism evidence="3 4">
    <name type="scientific">Lentinus tigrinus ALCF2SS1-6</name>
    <dbReference type="NCBI Taxonomy" id="1328759"/>
    <lineage>
        <taxon>Eukaryota</taxon>
        <taxon>Fungi</taxon>
        <taxon>Dikarya</taxon>
        <taxon>Basidiomycota</taxon>
        <taxon>Agaricomycotina</taxon>
        <taxon>Agaricomycetes</taxon>
        <taxon>Polyporales</taxon>
        <taxon>Polyporaceae</taxon>
        <taxon>Lentinus</taxon>
    </lineage>
</organism>
<sequence length="163" mass="18332">MHDGADEHKEVEIVSYVVEIQDLLHADTRFKILVFAGDLAIEADKAKLHALAEELDKSENFVRRFGRGETGKWKVFDVLCFSSAKQDKVDYLYFPPFFRPHYSKVLLDDCDLHGRSGGGGYAKYGIDEHVGAIVVVRPDGYVGMVAPLDGVKELNSYFESFLI</sequence>
<dbReference type="Proteomes" id="UP000313359">
    <property type="component" value="Unassembled WGS sequence"/>
</dbReference>
<keyword evidence="4" id="KW-1185">Reference proteome</keyword>
<dbReference type="EMBL" id="ML122282">
    <property type="protein sequence ID" value="RPD57176.1"/>
    <property type="molecule type" value="Genomic_DNA"/>
</dbReference>
<protein>
    <submittedName>
        <fullName evidence="3">Thioredoxin-like protein</fullName>
    </submittedName>
</protein>
<accession>A0A5C2S145</accession>
<evidence type="ECO:0000313" key="4">
    <source>
        <dbReference type="Proteomes" id="UP000313359"/>
    </source>
</evidence>
<dbReference type="InterPro" id="IPR012941">
    <property type="entry name" value="Phe_hydrox_C_dim_dom"/>
</dbReference>
<keyword evidence="1" id="KW-0560">Oxidoreductase</keyword>
<proteinExistence type="predicted"/>
<dbReference type="AlphaFoldDB" id="A0A5C2S145"/>
<feature type="domain" description="Phenol hydroxylase-like C-terminal dimerisation" evidence="2">
    <location>
        <begin position="17"/>
        <end position="163"/>
    </location>
</feature>
<dbReference type="InterPro" id="IPR038220">
    <property type="entry name" value="PHOX_C_sf"/>
</dbReference>
<name>A0A5C2S145_9APHY</name>
<dbReference type="SUPFAM" id="SSF52833">
    <property type="entry name" value="Thioredoxin-like"/>
    <property type="match status" value="1"/>
</dbReference>
<dbReference type="GO" id="GO:0016491">
    <property type="term" value="F:oxidoreductase activity"/>
    <property type="evidence" value="ECO:0007669"/>
    <property type="project" value="UniProtKB-KW"/>
</dbReference>
<dbReference type="OrthoDB" id="3262079at2759"/>
<dbReference type="InterPro" id="IPR036249">
    <property type="entry name" value="Thioredoxin-like_sf"/>
</dbReference>
<gene>
    <name evidence="3" type="ORF">L227DRAFT_565488</name>
</gene>
<dbReference type="STRING" id="1328759.A0A5C2S145"/>